<dbReference type="PROSITE" id="PS00502">
    <property type="entry name" value="POLYGALACTURONASE"/>
    <property type="match status" value="1"/>
</dbReference>
<reference evidence="12" key="1">
    <citation type="submission" date="2022-02" db="EMBL/GenBank/DDBJ databases">
        <authorList>
            <person name="Henning P.M."/>
            <person name="McCubbin A.G."/>
            <person name="Shore J.S."/>
        </authorList>
    </citation>
    <scope>NUCLEOTIDE SEQUENCE</scope>
    <source>
        <strain evidence="12">F60SS</strain>
        <tissue evidence="12">Leaves</tissue>
    </source>
</reference>
<comment type="similarity">
    <text evidence="2 9">Belongs to the glycosyl hydrolase 28 family.</text>
</comment>
<dbReference type="EMBL" id="JAKUCV010001823">
    <property type="protein sequence ID" value="KAJ4844966.1"/>
    <property type="molecule type" value="Genomic_DNA"/>
</dbReference>
<evidence type="ECO:0000313" key="13">
    <source>
        <dbReference type="Proteomes" id="UP001141552"/>
    </source>
</evidence>
<dbReference type="InterPro" id="IPR000743">
    <property type="entry name" value="Glyco_hydro_28"/>
</dbReference>
<dbReference type="SMART" id="SM00710">
    <property type="entry name" value="PbH1"/>
    <property type="match status" value="6"/>
</dbReference>
<protein>
    <recommendedName>
        <fullName evidence="11">MORF/ORRM1/DAG-like MORF domain-containing protein</fullName>
    </recommendedName>
</protein>
<evidence type="ECO:0000256" key="9">
    <source>
        <dbReference type="RuleBase" id="RU361169"/>
    </source>
</evidence>
<evidence type="ECO:0000256" key="5">
    <source>
        <dbReference type="ARBA" id="ARBA00022801"/>
    </source>
</evidence>
<comment type="subcellular location">
    <subcellularLocation>
        <location evidence="1">Secreted</location>
        <location evidence="1">Cell wall</location>
    </subcellularLocation>
</comment>
<dbReference type="InterPro" id="IPR011050">
    <property type="entry name" value="Pectin_lyase_fold/virulence"/>
</dbReference>
<keyword evidence="7" id="KW-0961">Cell wall biogenesis/degradation</keyword>
<dbReference type="Pfam" id="PF21864">
    <property type="entry name" value="MORF_dom"/>
    <property type="match status" value="1"/>
</dbReference>
<dbReference type="FunFam" id="2.160.20.10:FF:000004">
    <property type="entry name" value="Pectin lyase-like superfamily protein"/>
    <property type="match status" value="1"/>
</dbReference>
<evidence type="ECO:0000256" key="4">
    <source>
        <dbReference type="ARBA" id="ARBA00022525"/>
    </source>
</evidence>
<keyword evidence="5 9" id="KW-0378">Hydrolase</keyword>
<feature type="region of interest" description="Disordered" evidence="10">
    <location>
        <begin position="31"/>
        <end position="52"/>
    </location>
</feature>
<dbReference type="InterPro" id="IPR054059">
    <property type="entry name" value="MORF/ORRM1/DAG-like_MORF"/>
</dbReference>
<evidence type="ECO:0000256" key="8">
    <source>
        <dbReference type="PROSITE-ProRule" id="PRU10052"/>
    </source>
</evidence>
<dbReference type="GO" id="GO:0005975">
    <property type="term" value="P:carbohydrate metabolic process"/>
    <property type="evidence" value="ECO:0007669"/>
    <property type="project" value="InterPro"/>
</dbReference>
<gene>
    <name evidence="12" type="ORF">Tsubulata_011697</name>
</gene>
<sequence length="676" mass="72738">MAAIPTCFICESPTEAPVPSDDELAPASVAYAPSPEPDFEIPDSPSPSPMPFEGADGVFDVTEYGAVPDEATENSKAFLAAWDAACDHTGNSIFYIPEGVFLVGPVSFSGPCLNNQSPDIKIFGTLMAPGSLDAFPESNWIEFKNLANFRLTGGNGKPNLDGQGAVGAWKQSSCTKASRCRKLVTSLKFSGVSNGEISDITVIDSKAFHIGFHGSSNIVVQNITITAPGDSPNTDGIHVSHSTNISITSSKIGVGDDCVSIGPGSYNISISNIKCGPGHGISVGSLGKYKNEEDVYGISVRNCTINGTQNGIRIKTWPGAPISSAYDMTFRDITMINVSNPIILDQEYCPGHSCKLSEPSLVKLRDIYLKNIQGTYNTPSAVTLLCSSSVPCENIQLVGVNLTNMLPTSRPREGRLNVKGVTAMALLTSRRSLASLINRTLSSYSSSSSSLSSRSRFALALLDKPAQLLHHIPDPVKLPARFGSGYTPLNDPSPNWSNRPPKETILLDGCDYEHWLIVLEFPKDPKPSEEEMIDAYVKTLTAVVGSEEEAKKRIYSVCTTTYTGFGALISEELSHKICPVFCGCCRIHIWMFLTKTMEGICTRMARSSTDLNIGLTRGNKPGTGLAPGMIGAVNQCLLREENRCKDKPGAKIRDNQCSNLLRTMARIQLKVEGMPT</sequence>
<keyword evidence="6 9" id="KW-0326">Glycosidase</keyword>
<dbReference type="OrthoDB" id="187139at2759"/>
<dbReference type="SUPFAM" id="SSF51126">
    <property type="entry name" value="Pectin lyase-like"/>
    <property type="match status" value="1"/>
</dbReference>
<keyword evidence="4" id="KW-0964">Secreted</keyword>
<proteinExistence type="inferred from homology"/>
<dbReference type="Proteomes" id="UP001141552">
    <property type="component" value="Unassembled WGS sequence"/>
</dbReference>
<dbReference type="AlphaFoldDB" id="A0A9Q0JJJ0"/>
<dbReference type="InterPro" id="IPR006626">
    <property type="entry name" value="PbH1"/>
</dbReference>
<organism evidence="12 13">
    <name type="scientific">Turnera subulata</name>
    <dbReference type="NCBI Taxonomy" id="218843"/>
    <lineage>
        <taxon>Eukaryota</taxon>
        <taxon>Viridiplantae</taxon>
        <taxon>Streptophyta</taxon>
        <taxon>Embryophyta</taxon>
        <taxon>Tracheophyta</taxon>
        <taxon>Spermatophyta</taxon>
        <taxon>Magnoliopsida</taxon>
        <taxon>eudicotyledons</taxon>
        <taxon>Gunneridae</taxon>
        <taxon>Pentapetalae</taxon>
        <taxon>rosids</taxon>
        <taxon>fabids</taxon>
        <taxon>Malpighiales</taxon>
        <taxon>Passifloraceae</taxon>
        <taxon>Turnera</taxon>
    </lineage>
</organism>
<comment type="caution">
    <text evidence="12">The sequence shown here is derived from an EMBL/GenBank/DDBJ whole genome shotgun (WGS) entry which is preliminary data.</text>
</comment>
<reference evidence="12" key="2">
    <citation type="journal article" date="2023" name="Plants (Basel)">
        <title>Annotation of the Turnera subulata (Passifloraceae) Draft Genome Reveals the S-Locus Evolved after the Divergence of Turneroideae from Passifloroideae in a Stepwise Manner.</title>
        <authorList>
            <person name="Henning P.M."/>
            <person name="Roalson E.H."/>
            <person name="Mir W."/>
            <person name="McCubbin A.G."/>
            <person name="Shore J.S."/>
        </authorList>
    </citation>
    <scope>NUCLEOTIDE SEQUENCE</scope>
    <source>
        <strain evidence="12">F60SS</strain>
    </source>
</reference>
<accession>A0A9Q0JJJ0</accession>
<evidence type="ECO:0000256" key="3">
    <source>
        <dbReference type="ARBA" id="ARBA00022512"/>
    </source>
</evidence>
<dbReference type="InterPro" id="IPR012334">
    <property type="entry name" value="Pectin_lyas_fold"/>
</dbReference>
<evidence type="ECO:0000256" key="7">
    <source>
        <dbReference type="ARBA" id="ARBA00023316"/>
    </source>
</evidence>
<feature type="domain" description="MORF/ORRM1/DAG-like MORF" evidence="11">
    <location>
        <begin position="512"/>
        <end position="577"/>
    </location>
</feature>
<evidence type="ECO:0000256" key="6">
    <source>
        <dbReference type="ARBA" id="ARBA00023295"/>
    </source>
</evidence>
<dbReference type="GO" id="GO:0004650">
    <property type="term" value="F:polygalacturonase activity"/>
    <property type="evidence" value="ECO:0007669"/>
    <property type="project" value="InterPro"/>
</dbReference>
<feature type="active site" evidence="8">
    <location>
        <position position="279"/>
    </location>
</feature>
<keyword evidence="3" id="KW-0134">Cell wall</keyword>
<evidence type="ECO:0000313" key="12">
    <source>
        <dbReference type="EMBL" id="KAJ4844966.1"/>
    </source>
</evidence>
<dbReference type="GO" id="GO:0071555">
    <property type="term" value="P:cell wall organization"/>
    <property type="evidence" value="ECO:0007669"/>
    <property type="project" value="UniProtKB-KW"/>
</dbReference>
<dbReference type="PANTHER" id="PTHR31375">
    <property type="match status" value="1"/>
</dbReference>
<dbReference type="Gene3D" id="2.160.20.10">
    <property type="entry name" value="Single-stranded right-handed beta-helix, Pectin lyase-like"/>
    <property type="match status" value="1"/>
</dbReference>
<name>A0A9Q0JJJ0_9ROSI</name>
<evidence type="ECO:0000256" key="10">
    <source>
        <dbReference type="SAM" id="MobiDB-lite"/>
    </source>
</evidence>
<evidence type="ECO:0000256" key="2">
    <source>
        <dbReference type="ARBA" id="ARBA00008834"/>
    </source>
</evidence>
<evidence type="ECO:0000259" key="11">
    <source>
        <dbReference type="Pfam" id="PF21864"/>
    </source>
</evidence>
<dbReference type="Pfam" id="PF00295">
    <property type="entry name" value="Glyco_hydro_28"/>
    <property type="match status" value="1"/>
</dbReference>
<keyword evidence="13" id="KW-1185">Reference proteome</keyword>
<evidence type="ECO:0000256" key="1">
    <source>
        <dbReference type="ARBA" id="ARBA00004191"/>
    </source>
</evidence>